<dbReference type="Pfam" id="PF13529">
    <property type="entry name" value="Peptidase_C39_2"/>
    <property type="match status" value="1"/>
</dbReference>
<sequence length="209" mass="22832">MQVAAFTQFMSADRIASYVYGGADPGDDPLWRQSGARTREEYSRWCRHACGMACLRMLLHHRDGHAPPLLDLVYGCRAYGGYREEPEGIKGLYYAPFADYARAEHGLTADVHPLMDLGELEELLAAGRMVIASVHPEIRRPERPAPGRGGHLVLVTGSANGTVRFNNPSGHTEESRRARLPLARFGDFFAGRGISVLAPDTGVAPESVG</sequence>
<accession>A0A7W8A055</accession>
<protein>
    <recommendedName>
        <fullName evidence="1">Peptidase C39-like domain-containing protein</fullName>
    </recommendedName>
</protein>
<organism evidence="2 3">
    <name type="scientific">Nonomuraea endophytica</name>
    <dbReference type="NCBI Taxonomy" id="714136"/>
    <lineage>
        <taxon>Bacteria</taxon>
        <taxon>Bacillati</taxon>
        <taxon>Actinomycetota</taxon>
        <taxon>Actinomycetes</taxon>
        <taxon>Streptosporangiales</taxon>
        <taxon>Streptosporangiaceae</taxon>
        <taxon>Nonomuraea</taxon>
    </lineage>
</organism>
<reference evidence="2 3" key="1">
    <citation type="submission" date="2020-08" db="EMBL/GenBank/DDBJ databases">
        <title>Genomic Encyclopedia of Type Strains, Phase IV (KMG-IV): sequencing the most valuable type-strain genomes for metagenomic binning, comparative biology and taxonomic classification.</title>
        <authorList>
            <person name="Goeker M."/>
        </authorList>
    </citation>
    <scope>NUCLEOTIDE SEQUENCE [LARGE SCALE GENOMIC DNA]</scope>
    <source>
        <strain evidence="2 3">DSM 45385</strain>
    </source>
</reference>
<dbReference type="RefSeq" id="WP_184960693.1">
    <property type="nucleotide sequence ID" value="NZ_JACHIN010000003.1"/>
</dbReference>
<dbReference type="Proteomes" id="UP000568380">
    <property type="component" value="Unassembled WGS sequence"/>
</dbReference>
<name>A0A7W8A055_9ACTN</name>
<dbReference type="Gene3D" id="3.90.70.10">
    <property type="entry name" value="Cysteine proteinases"/>
    <property type="match status" value="1"/>
</dbReference>
<evidence type="ECO:0000313" key="3">
    <source>
        <dbReference type="Proteomes" id="UP000568380"/>
    </source>
</evidence>
<keyword evidence="3" id="KW-1185">Reference proteome</keyword>
<dbReference type="EMBL" id="JACHIN010000003">
    <property type="protein sequence ID" value="MBB5077092.1"/>
    <property type="molecule type" value="Genomic_DNA"/>
</dbReference>
<dbReference type="AlphaFoldDB" id="A0A7W8A055"/>
<evidence type="ECO:0000313" key="2">
    <source>
        <dbReference type="EMBL" id="MBB5077092.1"/>
    </source>
</evidence>
<evidence type="ECO:0000259" key="1">
    <source>
        <dbReference type="Pfam" id="PF13529"/>
    </source>
</evidence>
<gene>
    <name evidence="2" type="ORF">HNR40_002565</name>
</gene>
<comment type="caution">
    <text evidence="2">The sequence shown here is derived from an EMBL/GenBank/DDBJ whole genome shotgun (WGS) entry which is preliminary data.</text>
</comment>
<proteinExistence type="predicted"/>
<dbReference type="InterPro" id="IPR039564">
    <property type="entry name" value="Peptidase_C39-like"/>
</dbReference>
<feature type="domain" description="Peptidase C39-like" evidence="1">
    <location>
        <begin position="46"/>
        <end position="168"/>
    </location>
</feature>